<keyword evidence="3" id="KW-0285">Flavoprotein</keyword>
<proteinExistence type="predicted"/>
<dbReference type="PANTHER" id="PTHR47354:SF8">
    <property type="entry name" value="1,2-PHENYLACETYL-COA EPOXIDASE, SUBUNIT E"/>
    <property type="match status" value="1"/>
</dbReference>
<dbReference type="GO" id="GO:0051537">
    <property type="term" value="F:2 iron, 2 sulfur cluster binding"/>
    <property type="evidence" value="ECO:0007669"/>
    <property type="project" value="UniProtKB-KW"/>
</dbReference>
<dbReference type="SUPFAM" id="SSF63380">
    <property type="entry name" value="Riboflavin synthase domain-like"/>
    <property type="match status" value="1"/>
</dbReference>
<dbReference type="Proteomes" id="UP000018851">
    <property type="component" value="Chromosome"/>
</dbReference>
<dbReference type="eggNOG" id="COG4097">
    <property type="taxonomic scope" value="Bacteria"/>
</dbReference>
<evidence type="ECO:0000256" key="9">
    <source>
        <dbReference type="ARBA" id="ARBA00023002"/>
    </source>
</evidence>
<dbReference type="GO" id="GO:0046872">
    <property type="term" value="F:metal ion binding"/>
    <property type="evidence" value="ECO:0007669"/>
    <property type="project" value="UniProtKB-KW"/>
</dbReference>
<evidence type="ECO:0000256" key="13">
    <source>
        <dbReference type="SAM" id="Phobius"/>
    </source>
</evidence>
<gene>
    <name evidence="15" type="ORF">NX02_09510</name>
</gene>
<accession>W0ABD9</accession>
<dbReference type="Pfam" id="PF01794">
    <property type="entry name" value="Ferric_reduct"/>
    <property type="match status" value="1"/>
</dbReference>
<dbReference type="InterPro" id="IPR017938">
    <property type="entry name" value="Riboflavin_synthase-like_b-brl"/>
</dbReference>
<dbReference type="InterPro" id="IPR013130">
    <property type="entry name" value="Fe3_Rdtase_TM_dom"/>
</dbReference>
<dbReference type="InterPro" id="IPR050415">
    <property type="entry name" value="MRET"/>
</dbReference>
<evidence type="ECO:0000256" key="7">
    <source>
        <dbReference type="ARBA" id="ARBA00022827"/>
    </source>
</evidence>
<keyword evidence="11" id="KW-0411">Iron-sulfur</keyword>
<keyword evidence="8 13" id="KW-1133">Transmembrane helix</keyword>
<feature type="transmembrane region" description="Helical" evidence="13">
    <location>
        <begin position="109"/>
        <end position="126"/>
    </location>
</feature>
<keyword evidence="16" id="KW-1185">Reference proteome</keyword>
<dbReference type="KEGG" id="ssan:NX02_09510"/>
<dbReference type="PANTHER" id="PTHR47354">
    <property type="entry name" value="NADH OXIDOREDUCTASE HCR"/>
    <property type="match status" value="1"/>
</dbReference>
<evidence type="ECO:0000256" key="10">
    <source>
        <dbReference type="ARBA" id="ARBA00023004"/>
    </source>
</evidence>
<dbReference type="GO" id="GO:0016491">
    <property type="term" value="F:oxidoreductase activity"/>
    <property type="evidence" value="ECO:0007669"/>
    <property type="project" value="UniProtKB-KW"/>
</dbReference>
<dbReference type="Pfam" id="PF08022">
    <property type="entry name" value="FAD_binding_8"/>
    <property type="match status" value="1"/>
</dbReference>
<keyword evidence="7" id="KW-0274">FAD</keyword>
<dbReference type="GO" id="GO:0016020">
    <property type="term" value="C:membrane"/>
    <property type="evidence" value="ECO:0007669"/>
    <property type="project" value="UniProtKB-SubCell"/>
</dbReference>
<comment type="subcellular location">
    <subcellularLocation>
        <location evidence="2">Membrane</location>
        <topology evidence="2">Multi-pass membrane protein</topology>
    </subcellularLocation>
</comment>
<dbReference type="InterPro" id="IPR013112">
    <property type="entry name" value="FAD-bd_8"/>
</dbReference>
<dbReference type="GO" id="GO:0050660">
    <property type="term" value="F:flavin adenine dinucleotide binding"/>
    <property type="evidence" value="ECO:0007669"/>
    <property type="project" value="TreeGrafter"/>
</dbReference>
<dbReference type="EMBL" id="CP006644">
    <property type="protein sequence ID" value="AHE53623.1"/>
    <property type="molecule type" value="Genomic_DNA"/>
</dbReference>
<dbReference type="SUPFAM" id="SSF52343">
    <property type="entry name" value="Ferredoxin reductase-like, C-terminal NADP-linked domain"/>
    <property type="match status" value="1"/>
</dbReference>
<evidence type="ECO:0000256" key="5">
    <source>
        <dbReference type="ARBA" id="ARBA00022714"/>
    </source>
</evidence>
<evidence type="ECO:0000256" key="8">
    <source>
        <dbReference type="ARBA" id="ARBA00022989"/>
    </source>
</evidence>
<dbReference type="InterPro" id="IPR039261">
    <property type="entry name" value="FNR_nucleotide-bd"/>
</dbReference>
<evidence type="ECO:0000256" key="3">
    <source>
        <dbReference type="ARBA" id="ARBA00022630"/>
    </source>
</evidence>
<keyword evidence="5" id="KW-0001">2Fe-2S</keyword>
<dbReference type="AlphaFoldDB" id="W0ABD9"/>
<feature type="transmembrane region" description="Helical" evidence="13">
    <location>
        <begin position="53"/>
        <end position="75"/>
    </location>
</feature>
<keyword evidence="6" id="KW-0479">Metal-binding</keyword>
<dbReference type="STRING" id="1123269.NX02_09510"/>
<feature type="transmembrane region" description="Helical" evidence="13">
    <location>
        <begin position="162"/>
        <end position="185"/>
    </location>
</feature>
<feature type="transmembrane region" description="Helical" evidence="13">
    <location>
        <begin position="138"/>
        <end position="156"/>
    </location>
</feature>
<sequence length="414" mass="45063">MTGGFWAVRHELIYLTGILAIGFMAAGVVLAARPVQIEGALGGLDKFYRLHKWFGVAGLLLALAHWLLEIIPRWMVGQGWLVRPSRPRGSGPAAGANLLDGLRGAATELGEIALYILIVLVLLALWKKFPYHWFFKAHRLTAPIFLVLVFHAVVLMDRTYWTAPLGLLMIVLLAAGTVAATTALFRRIGYSRRAAGVITRLVIYPGNAVLDVAVDVGTAWPGHQAGQFAFLKTDDREGAHPFTLSSAWHNDGHLAFSIKGLGDYTRKLPDLLHVGQPVTIEGPYGCFDFQGNRARQIWIAGGVGITPFIARLQALAGTGQGGGIDLFYSTAAPDDGFVGQVRDLAEKAGVRFHLFVTPRDGFLTLDRLADLVPDWIEADIWFCGPAAFGKSLCAAMTSRGLTGSQFNQELFEMR</sequence>
<dbReference type="HOGENOM" id="CLU_003827_19_0_5"/>
<protein>
    <recommendedName>
        <fullName evidence="14">FAD-binding FR-type domain-containing protein</fullName>
    </recommendedName>
</protein>
<dbReference type="InterPro" id="IPR017927">
    <property type="entry name" value="FAD-bd_FR_type"/>
</dbReference>
<keyword evidence="12 13" id="KW-0472">Membrane</keyword>
<keyword evidence="9" id="KW-0560">Oxidoreductase</keyword>
<evidence type="ECO:0000313" key="16">
    <source>
        <dbReference type="Proteomes" id="UP000018851"/>
    </source>
</evidence>
<dbReference type="PROSITE" id="PS51384">
    <property type="entry name" value="FAD_FR"/>
    <property type="match status" value="1"/>
</dbReference>
<dbReference type="Gene3D" id="2.40.30.10">
    <property type="entry name" value="Translation factors"/>
    <property type="match status" value="1"/>
</dbReference>
<evidence type="ECO:0000256" key="12">
    <source>
        <dbReference type="ARBA" id="ARBA00023136"/>
    </source>
</evidence>
<dbReference type="CDD" id="cd06198">
    <property type="entry name" value="FNR_like_3"/>
    <property type="match status" value="1"/>
</dbReference>
<evidence type="ECO:0000256" key="4">
    <source>
        <dbReference type="ARBA" id="ARBA00022692"/>
    </source>
</evidence>
<keyword evidence="4 13" id="KW-0812">Transmembrane</keyword>
<dbReference type="PATRIC" id="fig|1123269.5.peg.1859"/>
<dbReference type="RefSeq" id="WP_211258306.1">
    <property type="nucleotide sequence ID" value="NZ_CP006644.1"/>
</dbReference>
<reference evidence="15 16" key="1">
    <citation type="submission" date="2013-07" db="EMBL/GenBank/DDBJ databases">
        <title>Completed genome of Sphingomonas sanxanigenens NX02.</title>
        <authorList>
            <person name="Ma T."/>
            <person name="Huang H."/>
            <person name="Wu M."/>
            <person name="Li X."/>
            <person name="Li G."/>
        </authorList>
    </citation>
    <scope>NUCLEOTIDE SEQUENCE [LARGE SCALE GENOMIC DNA]</scope>
    <source>
        <strain evidence="15 16">NX02</strain>
    </source>
</reference>
<comment type="cofactor">
    <cofactor evidence="1">
        <name>FAD</name>
        <dbReference type="ChEBI" id="CHEBI:57692"/>
    </cofactor>
</comment>
<organism evidence="15 16">
    <name type="scientific">Sphingomonas sanxanigenens DSM 19645 = NX02</name>
    <dbReference type="NCBI Taxonomy" id="1123269"/>
    <lineage>
        <taxon>Bacteria</taxon>
        <taxon>Pseudomonadati</taxon>
        <taxon>Pseudomonadota</taxon>
        <taxon>Alphaproteobacteria</taxon>
        <taxon>Sphingomonadales</taxon>
        <taxon>Sphingomonadaceae</taxon>
        <taxon>Sphingomonas</taxon>
    </lineage>
</organism>
<dbReference type="PRINTS" id="PR00409">
    <property type="entry name" value="PHDIOXRDTASE"/>
</dbReference>
<evidence type="ECO:0000256" key="1">
    <source>
        <dbReference type="ARBA" id="ARBA00001974"/>
    </source>
</evidence>
<evidence type="ECO:0000313" key="15">
    <source>
        <dbReference type="EMBL" id="AHE53623.1"/>
    </source>
</evidence>
<keyword evidence="10" id="KW-0408">Iron</keyword>
<evidence type="ECO:0000256" key="6">
    <source>
        <dbReference type="ARBA" id="ARBA00022723"/>
    </source>
</evidence>
<evidence type="ECO:0000256" key="2">
    <source>
        <dbReference type="ARBA" id="ARBA00004141"/>
    </source>
</evidence>
<feature type="domain" description="FAD-binding FR-type" evidence="14">
    <location>
        <begin position="175"/>
        <end position="290"/>
    </location>
</feature>
<dbReference type="Gene3D" id="3.40.50.80">
    <property type="entry name" value="Nucleotide-binding domain of ferredoxin-NADP reductase (FNR) module"/>
    <property type="match status" value="1"/>
</dbReference>
<name>W0ABD9_9SPHN</name>
<feature type="transmembrane region" description="Helical" evidence="13">
    <location>
        <begin position="12"/>
        <end position="32"/>
    </location>
</feature>
<evidence type="ECO:0000256" key="11">
    <source>
        <dbReference type="ARBA" id="ARBA00023014"/>
    </source>
</evidence>
<evidence type="ECO:0000259" key="14">
    <source>
        <dbReference type="PROSITE" id="PS51384"/>
    </source>
</evidence>